<sequence length="102" mass="10547">APSVAAAAAGKPPSENAAAGFMAEPSPTCMDLPVPGGPFSSLPPWQWFEFQQAVRRAKGIGRARGHPSQDPGVPPPLVGLALARALAQNPTKAERTQNATPR</sequence>
<dbReference type="Proteomes" id="UP000266841">
    <property type="component" value="Unassembled WGS sequence"/>
</dbReference>
<proteinExistence type="predicted"/>
<evidence type="ECO:0000313" key="1">
    <source>
        <dbReference type="EMBL" id="EJK74001.1"/>
    </source>
</evidence>
<reference evidence="1 2" key="1">
    <citation type="journal article" date="2012" name="Genome Biol.">
        <title>Genome and low-iron response of an oceanic diatom adapted to chronic iron limitation.</title>
        <authorList>
            <person name="Lommer M."/>
            <person name="Specht M."/>
            <person name="Roy A.S."/>
            <person name="Kraemer L."/>
            <person name="Andreson R."/>
            <person name="Gutowska M.A."/>
            <person name="Wolf J."/>
            <person name="Bergner S.V."/>
            <person name="Schilhabel M.B."/>
            <person name="Klostermeier U.C."/>
            <person name="Beiko R.G."/>
            <person name="Rosenstiel P."/>
            <person name="Hippler M."/>
            <person name="Laroche J."/>
        </authorList>
    </citation>
    <scope>NUCLEOTIDE SEQUENCE [LARGE SCALE GENOMIC DNA]</scope>
    <source>
        <strain evidence="1 2">CCMP1005</strain>
    </source>
</reference>
<feature type="non-terminal residue" evidence="1">
    <location>
        <position position="1"/>
    </location>
</feature>
<dbReference type="AlphaFoldDB" id="K0TJA4"/>
<dbReference type="EMBL" id="AGNL01004036">
    <property type="protein sequence ID" value="EJK74001.1"/>
    <property type="molecule type" value="Genomic_DNA"/>
</dbReference>
<gene>
    <name evidence="1" type="ORF">THAOC_04349</name>
</gene>
<comment type="caution">
    <text evidence="1">The sequence shown here is derived from an EMBL/GenBank/DDBJ whole genome shotgun (WGS) entry which is preliminary data.</text>
</comment>
<name>K0TJA4_THAOC</name>
<protein>
    <submittedName>
        <fullName evidence="1">Uncharacterized protein</fullName>
    </submittedName>
</protein>
<organism evidence="1 2">
    <name type="scientific">Thalassiosira oceanica</name>
    <name type="common">Marine diatom</name>
    <dbReference type="NCBI Taxonomy" id="159749"/>
    <lineage>
        <taxon>Eukaryota</taxon>
        <taxon>Sar</taxon>
        <taxon>Stramenopiles</taxon>
        <taxon>Ochrophyta</taxon>
        <taxon>Bacillariophyta</taxon>
        <taxon>Coscinodiscophyceae</taxon>
        <taxon>Thalassiosirophycidae</taxon>
        <taxon>Thalassiosirales</taxon>
        <taxon>Thalassiosiraceae</taxon>
        <taxon>Thalassiosira</taxon>
    </lineage>
</organism>
<accession>K0TJA4</accession>
<evidence type="ECO:0000313" key="2">
    <source>
        <dbReference type="Proteomes" id="UP000266841"/>
    </source>
</evidence>
<keyword evidence="2" id="KW-1185">Reference proteome</keyword>